<keyword evidence="3 6" id="KW-0812">Transmembrane</keyword>
<name>A0A9W9MY27_9EURO</name>
<dbReference type="OrthoDB" id="4540540at2759"/>
<accession>A0A9W9MY27</accession>
<feature type="transmembrane region" description="Helical" evidence="6">
    <location>
        <begin position="21"/>
        <end position="38"/>
    </location>
</feature>
<evidence type="ECO:0000313" key="8">
    <source>
        <dbReference type="Proteomes" id="UP001150942"/>
    </source>
</evidence>
<protein>
    <submittedName>
        <fullName evidence="7">MFS general substrate transporter</fullName>
    </submittedName>
</protein>
<dbReference type="Proteomes" id="UP001150942">
    <property type="component" value="Unassembled WGS sequence"/>
</dbReference>
<keyword evidence="2" id="KW-0813">Transport</keyword>
<feature type="transmembrane region" description="Helical" evidence="6">
    <location>
        <begin position="370"/>
        <end position="389"/>
    </location>
</feature>
<dbReference type="PANTHER" id="PTHR19432">
    <property type="entry name" value="SUGAR TRANSPORTER"/>
    <property type="match status" value="1"/>
</dbReference>
<evidence type="ECO:0000256" key="5">
    <source>
        <dbReference type="ARBA" id="ARBA00023136"/>
    </source>
</evidence>
<feature type="transmembrane region" description="Helical" evidence="6">
    <location>
        <begin position="221"/>
        <end position="244"/>
    </location>
</feature>
<proteinExistence type="predicted"/>
<feature type="transmembrane region" description="Helical" evidence="6">
    <location>
        <begin position="344"/>
        <end position="364"/>
    </location>
</feature>
<keyword evidence="5 6" id="KW-0472">Membrane</keyword>
<reference evidence="7" key="1">
    <citation type="submission" date="2022-11" db="EMBL/GenBank/DDBJ databases">
        <authorList>
            <person name="Petersen C."/>
        </authorList>
    </citation>
    <scope>NUCLEOTIDE SEQUENCE</scope>
    <source>
        <strain evidence="7">IBT 20477</strain>
    </source>
</reference>
<feature type="transmembrane region" description="Helical" evidence="6">
    <location>
        <begin position="96"/>
        <end position="118"/>
    </location>
</feature>
<evidence type="ECO:0000256" key="3">
    <source>
        <dbReference type="ARBA" id="ARBA00022692"/>
    </source>
</evidence>
<dbReference type="InterPro" id="IPR036259">
    <property type="entry name" value="MFS_trans_sf"/>
</dbReference>
<comment type="caution">
    <text evidence="7">The sequence shown here is derived from an EMBL/GenBank/DDBJ whole genome shotgun (WGS) entry which is preliminary data.</text>
</comment>
<organism evidence="7 8">
    <name type="scientific">Penicillium cf. viridicatum</name>
    <dbReference type="NCBI Taxonomy" id="2972119"/>
    <lineage>
        <taxon>Eukaryota</taxon>
        <taxon>Fungi</taxon>
        <taxon>Dikarya</taxon>
        <taxon>Ascomycota</taxon>
        <taxon>Pezizomycotina</taxon>
        <taxon>Eurotiomycetes</taxon>
        <taxon>Eurotiomycetidae</taxon>
        <taxon>Eurotiales</taxon>
        <taxon>Aspergillaceae</taxon>
        <taxon>Penicillium</taxon>
    </lineage>
</organism>
<dbReference type="GO" id="GO:0005886">
    <property type="term" value="C:plasma membrane"/>
    <property type="evidence" value="ECO:0007669"/>
    <property type="project" value="TreeGrafter"/>
</dbReference>
<gene>
    <name evidence="7" type="ORF">N7449_003809</name>
</gene>
<feature type="transmembrane region" description="Helical" evidence="6">
    <location>
        <begin position="265"/>
        <end position="284"/>
    </location>
</feature>
<evidence type="ECO:0000256" key="4">
    <source>
        <dbReference type="ARBA" id="ARBA00022989"/>
    </source>
</evidence>
<evidence type="ECO:0000313" key="7">
    <source>
        <dbReference type="EMBL" id="KAJ5209430.1"/>
    </source>
</evidence>
<dbReference type="PANTHER" id="PTHR19432:SF35">
    <property type="entry name" value="SOLUTE CARRIER FAMILY 45 MEMBER 3 ISOFORM X1"/>
    <property type="match status" value="1"/>
</dbReference>
<dbReference type="EMBL" id="JAPQKQ010000002">
    <property type="protein sequence ID" value="KAJ5209430.1"/>
    <property type="molecule type" value="Genomic_DNA"/>
</dbReference>
<keyword evidence="8" id="KW-1185">Reference proteome</keyword>
<feature type="transmembrane region" description="Helical" evidence="6">
    <location>
        <begin position="290"/>
        <end position="311"/>
    </location>
</feature>
<evidence type="ECO:0000256" key="6">
    <source>
        <dbReference type="SAM" id="Phobius"/>
    </source>
</evidence>
<dbReference type="GO" id="GO:0008506">
    <property type="term" value="F:sucrose:proton symporter activity"/>
    <property type="evidence" value="ECO:0007669"/>
    <property type="project" value="TreeGrafter"/>
</dbReference>
<evidence type="ECO:0000256" key="2">
    <source>
        <dbReference type="ARBA" id="ARBA00022448"/>
    </source>
</evidence>
<keyword evidence="4 6" id="KW-1133">Transmembrane helix</keyword>
<dbReference type="AlphaFoldDB" id="A0A9W9MY27"/>
<dbReference type="SUPFAM" id="SSF103473">
    <property type="entry name" value="MFS general substrate transporter"/>
    <property type="match status" value="1"/>
</dbReference>
<reference evidence="7" key="2">
    <citation type="journal article" date="2023" name="IMA Fungus">
        <title>Comparative genomic study of the Penicillium genus elucidates a diverse pangenome and 15 lateral gene transfer events.</title>
        <authorList>
            <person name="Petersen C."/>
            <person name="Sorensen T."/>
            <person name="Nielsen M.R."/>
            <person name="Sondergaard T.E."/>
            <person name="Sorensen J.L."/>
            <person name="Fitzpatrick D.A."/>
            <person name="Frisvad J.C."/>
            <person name="Nielsen K.L."/>
        </authorList>
    </citation>
    <scope>NUCLEOTIDE SEQUENCE</scope>
    <source>
        <strain evidence="7">IBT 20477</strain>
    </source>
</reference>
<evidence type="ECO:0000256" key="1">
    <source>
        <dbReference type="ARBA" id="ARBA00004141"/>
    </source>
</evidence>
<sequence length="397" mass="43443">MSLLTLGWAPDLIRLGRRGPVLAKVMAVVSVVALNISVQPVQLGLRTLIVKTCHPDQQTLASAWAAQMTGGGNIIAQMAGSVDLSRLKPLFTESQLKNMCLIASFGLMLTLLTLIFIIEEDESPIRAQKCTQQHKTSLTSLQAILAVWRGIPQEVIIVWKVQFLSWMGWFPFLFYTATQLTEFTVNQTLILDFAALSQHRNDSEQYDSEIMNDMRIDSLKFGAEAMLLNACVAFSASLLLPALWGCHSRSGQTHNSSYQPTLSRMWVASQVLFGVCMIALFWAVTMITAMIPIGLLGISWACTSWIPSALVSTKISQDIMRVSDDQTGRTEAFGPGLVMSLHNVSIAGPQIIAALIASFIFYTVPEPSDPLAYVLGVGGVFGLIGAWMASKFDTIYS</sequence>
<comment type="subcellular location">
    <subcellularLocation>
        <location evidence="1">Membrane</location>
        <topology evidence="1">Multi-pass membrane protein</topology>
    </subcellularLocation>
</comment>